<dbReference type="Proteomes" id="UP000461585">
    <property type="component" value="Unassembled WGS sequence"/>
</dbReference>
<dbReference type="GO" id="GO:0008289">
    <property type="term" value="F:lipid binding"/>
    <property type="evidence" value="ECO:0007669"/>
    <property type="project" value="UniProtKB-KW"/>
</dbReference>
<dbReference type="Gene3D" id="3.30.1180.10">
    <property type="match status" value="1"/>
</dbReference>
<dbReference type="Pfam" id="PF02645">
    <property type="entry name" value="DegV"/>
    <property type="match status" value="1"/>
</dbReference>
<dbReference type="AlphaFoldDB" id="A0A7X5HUW4"/>
<comment type="caution">
    <text evidence="2">The sequence shown here is derived from an EMBL/GenBank/DDBJ whole genome shotgun (WGS) entry which is preliminary data.</text>
</comment>
<keyword evidence="1" id="KW-0446">Lipid-binding</keyword>
<dbReference type="SUPFAM" id="SSF82549">
    <property type="entry name" value="DAK1/DegV-like"/>
    <property type="match status" value="1"/>
</dbReference>
<dbReference type="Gene3D" id="3.40.50.10170">
    <property type="match status" value="1"/>
</dbReference>
<dbReference type="PANTHER" id="PTHR33434">
    <property type="entry name" value="DEGV DOMAIN-CONTAINING PROTEIN DR_1986-RELATED"/>
    <property type="match status" value="1"/>
</dbReference>
<dbReference type="EMBL" id="JAAEEH010000010">
    <property type="protein sequence ID" value="NDL67115.1"/>
    <property type="molecule type" value="Genomic_DNA"/>
</dbReference>
<organism evidence="2 3">
    <name type="scientific">Anaerotalea alkaliphila</name>
    <dbReference type="NCBI Taxonomy" id="2662126"/>
    <lineage>
        <taxon>Bacteria</taxon>
        <taxon>Bacillati</taxon>
        <taxon>Bacillota</taxon>
        <taxon>Clostridia</taxon>
        <taxon>Eubacteriales</taxon>
        <taxon>Anaerotalea</taxon>
    </lineage>
</organism>
<evidence type="ECO:0000256" key="1">
    <source>
        <dbReference type="ARBA" id="ARBA00023121"/>
    </source>
</evidence>
<keyword evidence="3" id="KW-1185">Reference proteome</keyword>
<protein>
    <submittedName>
        <fullName evidence="2">DegV family protein</fullName>
    </submittedName>
</protein>
<dbReference type="RefSeq" id="WP_162369844.1">
    <property type="nucleotide sequence ID" value="NZ_JAAEEH010000010.1"/>
</dbReference>
<sequence length="286" mass="31428">MAIQLVIDSSADVPRNLVDRYGITVCPLSVHFGEEEYLDGVDLGPKEFYEKLVAGKGMPKTSQVTPERFKEAFLAAADAGKEVLCITIGSKASGTCQSANIAKAEVEEERPEAAIAILDSNMLCMGQGYLAVLAARYIQEGWDMERILAQLEPLTQNRIEHLFSVDTLEYLKRGGRIKPAAALVADVLNIKPVLRVVDATTETIGKVRGRKKVIPFFLEHMRKTFDPEANSFIAIAHAQDREFAEALADAVKETFQWEKEIIFAEVGATIGTHTGPGVVGIFYLKK</sequence>
<dbReference type="PROSITE" id="PS51482">
    <property type="entry name" value="DEGV"/>
    <property type="match status" value="1"/>
</dbReference>
<reference evidence="2 3" key="1">
    <citation type="submission" date="2020-01" db="EMBL/GenBank/DDBJ databases">
        <title>Anaeroalcalibacter tamaniensis gen. nov., sp. nov., moderately halophilic strictly anaerobic fermenter bacterium from mud volcano of Taman peninsula.</title>
        <authorList>
            <person name="Frolova A."/>
            <person name="Merkel A.Y."/>
            <person name="Slobodkin A.I."/>
        </authorList>
    </citation>
    <scope>NUCLEOTIDE SEQUENCE [LARGE SCALE GENOMIC DNA]</scope>
    <source>
        <strain evidence="2 3">F-3ap</strain>
    </source>
</reference>
<accession>A0A7X5HUW4</accession>
<dbReference type="InterPro" id="IPR043168">
    <property type="entry name" value="DegV_C"/>
</dbReference>
<name>A0A7X5HUW4_9FIRM</name>
<gene>
    <name evidence="2" type="ORF">GXN74_05055</name>
</gene>
<evidence type="ECO:0000313" key="3">
    <source>
        <dbReference type="Proteomes" id="UP000461585"/>
    </source>
</evidence>
<dbReference type="PANTHER" id="PTHR33434:SF2">
    <property type="entry name" value="FATTY ACID-BINDING PROTEIN TM_1468"/>
    <property type="match status" value="1"/>
</dbReference>
<evidence type="ECO:0000313" key="2">
    <source>
        <dbReference type="EMBL" id="NDL67115.1"/>
    </source>
</evidence>
<dbReference type="InterPro" id="IPR050270">
    <property type="entry name" value="DegV_domain_contain"/>
</dbReference>
<dbReference type="NCBIfam" id="TIGR00762">
    <property type="entry name" value="DegV"/>
    <property type="match status" value="1"/>
</dbReference>
<dbReference type="InterPro" id="IPR003797">
    <property type="entry name" value="DegV"/>
</dbReference>
<proteinExistence type="predicted"/>